<dbReference type="AlphaFoldDB" id="A0A0G0GLW1"/>
<comment type="similarity">
    <text evidence="1 7">Belongs to the universal ribosomal protein uL18 family.</text>
</comment>
<dbReference type="InterPro" id="IPR004389">
    <property type="entry name" value="Ribosomal_uL18_bac-type"/>
</dbReference>
<dbReference type="InterPro" id="IPR005484">
    <property type="entry name" value="Ribosomal_uL18_bac/plant/anim"/>
</dbReference>
<dbReference type="PANTHER" id="PTHR12899">
    <property type="entry name" value="39S RIBOSOMAL PROTEIN L18, MITOCHONDRIAL"/>
    <property type="match status" value="1"/>
</dbReference>
<dbReference type="NCBIfam" id="TIGR00060">
    <property type="entry name" value="L18_bact"/>
    <property type="match status" value="1"/>
</dbReference>
<keyword evidence="4 7" id="KW-0689">Ribosomal protein</keyword>
<dbReference type="EMBL" id="LBSX01000014">
    <property type="protein sequence ID" value="KKQ27125.1"/>
    <property type="molecule type" value="Genomic_DNA"/>
</dbReference>
<evidence type="ECO:0000256" key="3">
    <source>
        <dbReference type="ARBA" id="ARBA00022884"/>
    </source>
</evidence>
<dbReference type="FunFam" id="3.30.420.100:FF:000001">
    <property type="entry name" value="50S ribosomal protein L18"/>
    <property type="match status" value="1"/>
</dbReference>
<evidence type="ECO:0000256" key="4">
    <source>
        <dbReference type="ARBA" id="ARBA00022980"/>
    </source>
</evidence>
<dbReference type="InterPro" id="IPR057268">
    <property type="entry name" value="Ribosomal_L18"/>
</dbReference>
<dbReference type="Pfam" id="PF00861">
    <property type="entry name" value="Ribosomal_L18p"/>
    <property type="match status" value="1"/>
</dbReference>
<reference evidence="8 9" key="1">
    <citation type="journal article" date="2015" name="Nature">
        <title>rRNA introns, odd ribosomes, and small enigmatic genomes across a large radiation of phyla.</title>
        <authorList>
            <person name="Brown C.T."/>
            <person name="Hug L.A."/>
            <person name="Thomas B.C."/>
            <person name="Sharon I."/>
            <person name="Castelle C.J."/>
            <person name="Singh A."/>
            <person name="Wilkins M.J."/>
            <person name="Williams K.H."/>
            <person name="Banfield J.F."/>
        </authorList>
    </citation>
    <scope>NUCLEOTIDE SEQUENCE [LARGE SCALE GENOMIC DNA]</scope>
</reference>
<keyword evidence="2 7" id="KW-0699">rRNA-binding</keyword>
<keyword evidence="3 7" id="KW-0694">RNA-binding</keyword>
<dbReference type="GO" id="GO:0003735">
    <property type="term" value="F:structural constituent of ribosome"/>
    <property type="evidence" value="ECO:0007669"/>
    <property type="project" value="InterPro"/>
</dbReference>
<name>A0A0G0GLW1_9BACT</name>
<evidence type="ECO:0000313" key="8">
    <source>
        <dbReference type="EMBL" id="KKQ27125.1"/>
    </source>
</evidence>
<comment type="caution">
    <text evidence="8">The sequence shown here is derived from an EMBL/GenBank/DDBJ whole genome shotgun (WGS) entry which is preliminary data.</text>
</comment>
<dbReference type="PANTHER" id="PTHR12899:SF3">
    <property type="entry name" value="LARGE RIBOSOMAL SUBUNIT PROTEIN UL18M"/>
    <property type="match status" value="1"/>
</dbReference>
<sequence>MKKIIPKKSREVRRARVRATVTGTGIRPRLNVFRSLKGMYVQIIDDVKAVTLVAADVKEIKKVEKSDKYKNNKEAQAYNLGKLLAEKAVAKKIESVVFDRAGYRYHGRVKALAEGAREGGLKF</sequence>
<evidence type="ECO:0000256" key="1">
    <source>
        <dbReference type="ARBA" id="ARBA00007116"/>
    </source>
</evidence>
<dbReference type="GO" id="GO:0006412">
    <property type="term" value="P:translation"/>
    <property type="evidence" value="ECO:0007669"/>
    <property type="project" value="UniProtKB-UniRule"/>
</dbReference>
<dbReference type="SUPFAM" id="SSF53137">
    <property type="entry name" value="Translational machinery components"/>
    <property type="match status" value="1"/>
</dbReference>
<evidence type="ECO:0000256" key="7">
    <source>
        <dbReference type="HAMAP-Rule" id="MF_01337"/>
    </source>
</evidence>
<protein>
    <recommendedName>
        <fullName evidence="6 7">Large ribosomal subunit protein uL18</fullName>
    </recommendedName>
</protein>
<comment type="function">
    <text evidence="7">This is one of the proteins that bind and probably mediate the attachment of the 5S RNA into the large ribosomal subunit, where it forms part of the central protuberance.</text>
</comment>
<dbReference type="Gene3D" id="3.30.420.100">
    <property type="match status" value="1"/>
</dbReference>
<accession>A0A0G0GLW1</accession>
<dbReference type="PATRIC" id="fig|1619046.3.peg.840"/>
<dbReference type="CDD" id="cd00432">
    <property type="entry name" value="Ribosomal_L18_L5e"/>
    <property type="match status" value="1"/>
</dbReference>
<dbReference type="GO" id="GO:0022625">
    <property type="term" value="C:cytosolic large ribosomal subunit"/>
    <property type="evidence" value="ECO:0007669"/>
    <property type="project" value="TreeGrafter"/>
</dbReference>
<keyword evidence="5 7" id="KW-0687">Ribonucleoprotein</keyword>
<dbReference type="HAMAP" id="MF_01337_B">
    <property type="entry name" value="Ribosomal_uL18_B"/>
    <property type="match status" value="1"/>
</dbReference>
<evidence type="ECO:0000256" key="5">
    <source>
        <dbReference type="ARBA" id="ARBA00023274"/>
    </source>
</evidence>
<comment type="subunit">
    <text evidence="7">Part of the 50S ribosomal subunit; part of the 5S rRNA/L5/L18/L25 subcomplex. Contacts the 5S and 23S rRNAs.</text>
</comment>
<proteinExistence type="inferred from homology"/>
<evidence type="ECO:0000313" key="9">
    <source>
        <dbReference type="Proteomes" id="UP000034849"/>
    </source>
</evidence>
<evidence type="ECO:0000256" key="2">
    <source>
        <dbReference type="ARBA" id="ARBA00022730"/>
    </source>
</evidence>
<evidence type="ECO:0000256" key="6">
    <source>
        <dbReference type="ARBA" id="ARBA00035197"/>
    </source>
</evidence>
<dbReference type="STRING" id="1619046.US42_C0014G0022"/>
<organism evidence="8 9">
    <name type="scientific">Candidatus Magasanikbacteria bacterium GW2011_GWC2_37_14</name>
    <dbReference type="NCBI Taxonomy" id="1619046"/>
    <lineage>
        <taxon>Bacteria</taxon>
        <taxon>Candidatus Magasanikiibacteriota</taxon>
    </lineage>
</organism>
<dbReference type="Proteomes" id="UP000034849">
    <property type="component" value="Unassembled WGS sequence"/>
</dbReference>
<gene>
    <name evidence="7" type="primary">rplR</name>
    <name evidence="8" type="ORF">US42_C0014G0022</name>
</gene>
<dbReference type="GO" id="GO:0008097">
    <property type="term" value="F:5S rRNA binding"/>
    <property type="evidence" value="ECO:0007669"/>
    <property type="project" value="TreeGrafter"/>
</dbReference>